<feature type="compositionally biased region" description="Polar residues" evidence="1">
    <location>
        <begin position="55"/>
        <end position="70"/>
    </location>
</feature>
<protein>
    <submittedName>
        <fullName evidence="2">Uncharacterized protein</fullName>
    </submittedName>
</protein>
<dbReference type="EMBL" id="JAGPNK010000005">
    <property type="protein sequence ID" value="KAH7320810.1"/>
    <property type="molecule type" value="Genomic_DNA"/>
</dbReference>
<proteinExistence type="predicted"/>
<sequence>MSDHVGDTLKAKETKPRVFDENGPVGKQFTEKGAIGGTADKIGGPLSKDGLVGKQFTTEGSIGGTAQSIAGGQKDKKT</sequence>
<dbReference type="OrthoDB" id="5278621at2759"/>
<feature type="compositionally biased region" description="Basic and acidic residues" evidence="1">
    <location>
        <begin position="1"/>
        <end position="20"/>
    </location>
</feature>
<organism evidence="2 3">
    <name type="scientific">Stachybotrys elegans</name>
    <dbReference type="NCBI Taxonomy" id="80388"/>
    <lineage>
        <taxon>Eukaryota</taxon>
        <taxon>Fungi</taxon>
        <taxon>Dikarya</taxon>
        <taxon>Ascomycota</taxon>
        <taxon>Pezizomycotina</taxon>
        <taxon>Sordariomycetes</taxon>
        <taxon>Hypocreomycetidae</taxon>
        <taxon>Hypocreales</taxon>
        <taxon>Stachybotryaceae</taxon>
        <taxon>Stachybotrys</taxon>
    </lineage>
</organism>
<evidence type="ECO:0000313" key="3">
    <source>
        <dbReference type="Proteomes" id="UP000813444"/>
    </source>
</evidence>
<keyword evidence="3" id="KW-1185">Reference proteome</keyword>
<name>A0A8K0WS16_9HYPO</name>
<evidence type="ECO:0000256" key="1">
    <source>
        <dbReference type="SAM" id="MobiDB-lite"/>
    </source>
</evidence>
<feature type="region of interest" description="Disordered" evidence="1">
    <location>
        <begin position="1"/>
        <end position="78"/>
    </location>
</feature>
<accession>A0A8K0WS16</accession>
<dbReference type="Proteomes" id="UP000813444">
    <property type="component" value="Unassembled WGS sequence"/>
</dbReference>
<evidence type="ECO:0000313" key="2">
    <source>
        <dbReference type="EMBL" id="KAH7320810.1"/>
    </source>
</evidence>
<reference evidence="2" key="1">
    <citation type="journal article" date="2021" name="Nat. Commun.">
        <title>Genetic determinants of endophytism in the Arabidopsis root mycobiome.</title>
        <authorList>
            <person name="Mesny F."/>
            <person name="Miyauchi S."/>
            <person name="Thiergart T."/>
            <person name="Pickel B."/>
            <person name="Atanasova L."/>
            <person name="Karlsson M."/>
            <person name="Huettel B."/>
            <person name="Barry K.W."/>
            <person name="Haridas S."/>
            <person name="Chen C."/>
            <person name="Bauer D."/>
            <person name="Andreopoulos W."/>
            <person name="Pangilinan J."/>
            <person name="LaButti K."/>
            <person name="Riley R."/>
            <person name="Lipzen A."/>
            <person name="Clum A."/>
            <person name="Drula E."/>
            <person name="Henrissat B."/>
            <person name="Kohler A."/>
            <person name="Grigoriev I.V."/>
            <person name="Martin F.M."/>
            <person name="Hacquard S."/>
        </authorList>
    </citation>
    <scope>NUCLEOTIDE SEQUENCE</scope>
    <source>
        <strain evidence="2">MPI-CAGE-CH-0235</strain>
    </source>
</reference>
<dbReference type="AlphaFoldDB" id="A0A8K0WS16"/>
<gene>
    <name evidence="2" type="ORF">B0I35DRAFT_477357</name>
</gene>
<comment type="caution">
    <text evidence="2">The sequence shown here is derived from an EMBL/GenBank/DDBJ whole genome shotgun (WGS) entry which is preliminary data.</text>
</comment>